<dbReference type="EMBL" id="BRYA01001533">
    <property type="protein sequence ID" value="GMI45063.1"/>
    <property type="molecule type" value="Genomic_DNA"/>
</dbReference>
<dbReference type="OrthoDB" id="10363387at2759"/>
<evidence type="ECO:0000313" key="1">
    <source>
        <dbReference type="EMBL" id="GMI45063.1"/>
    </source>
</evidence>
<proteinExistence type="predicted"/>
<reference evidence="2" key="1">
    <citation type="journal article" date="2023" name="Commun. Biol.">
        <title>Genome analysis of Parmales, the sister group of diatoms, reveals the evolutionary specialization of diatoms from phago-mixotrophs to photoautotrophs.</title>
        <authorList>
            <person name="Ban H."/>
            <person name="Sato S."/>
            <person name="Yoshikawa S."/>
            <person name="Yamada K."/>
            <person name="Nakamura Y."/>
            <person name="Ichinomiya M."/>
            <person name="Sato N."/>
            <person name="Blanc-Mathieu R."/>
            <person name="Endo H."/>
            <person name="Kuwata A."/>
            <person name="Ogata H."/>
        </authorList>
    </citation>
    <scope>NUCLEOTIDE SEQUENCE [LARGE SCALE GENOMIC DNA]</scope>
</reference>
<keyword evidence="2" id="KW-1185">Reference proteome</keyword>
<protein>
    <submittedName>
        <fullName evidence="1">Uncharacterized protein</fullName>
    </submittedName>
</protein>
<evidence type="ECO:0000313" key="2">
    <source>
        <dbReference type="Proteomes" id="UP001165065"/>
    </source>
</evidence>
<accession>A0A9W7GJ81</accession>
<organism evidence="1 2">
    <name type="scientific">Triparma columacea</name>
    <dbReference type="NCBI Taxonomy" id="722753"/>
    <lineage>
        <taxon>Eukaryota</taxon>
        <taxon>Sar</taxon>
        <taxon>Stramenopiles</taxon>
        <taxon>Ochrophyta</taxon>
        <taxon>Bolidophyceae</taxon>
        <taxon>Parmales</taxon>
        <taxon>Triparmaceae</taxon>
        <taxon>Triparma</taxon>
    </lineage>
</organism>
<sequence length="168" mass="18264">MSVPRPPPLLSLISRLSPLKRIGATVVQGPRIPYILAYSDPYLSTAKPVKDGALPPEDVEARIIFMPSVGSTSEPQTLRLLNSRGLEEFCPEGIIPHVILPPPKLKLDYIKTCLSTNAMWDSVGVTKDEIEAKGGVTLQQSVDTKTLAAIYLQHTIDNELGGWSNSFG</sequence>
<dbReference type="AlphaFoldDB" id="A0A9W7GJ81"/>
<gene>
    <name evidence="1" type="ORF">TrCOL_g139</name>
</gene>
<dbReference type="Proteomes" id="UP001165065">
    <property type="component" value="Unassembled WGS sequence"/>
</dbReference>
<comment type="caution">
    <text evidence="1">The sequence shown here is derived from an EMBL/GenBank/DDBJ whole genome shotgun (WGS) entry which is preliminary data.</text>
</comment>
<name>A0A9W7GJ81_9STRA</name>